<reference evidence="2" key="1">
    <citation type="journal article" date="2020" name="Cell">
        <title>Large-Scale Comparative Analyses of Tick Genomes Elucidate Their Genetic Diversity and Vector Capacities.</title>
        <authorList>
            <consortium name="Tick Genome and Microbiome Consortium (TIGMIC)"/>
            <person name="Jia N."/>
            <person name="Wang J."/>
            <person name="Shi W."/>
            <person name="Du L."/>
            <person name="Sun Y."/>
            <person name="Zhan W."/>
            <person name="Jiang J.F."/>
            <person name="Wang Q."/>
            <person name="Zhang B."/>
            <person name="Ji P."/>
            <person name="Bell-Sakyi L."/>
            <person name="Cui X.M."/>
            <person name="Yuan T.T."/>
            <person name="Jiang B.G."/>
            <person name="Yang W.F."/>
            <person name="Lam T.T."/>
            <person name="Chang Q.C."/>
            <person name="Ding S.J."/>
            <person name="Wang X.J."/>
            <person name="Zhu J.G."/>
            <person name="Ruan X.D."/>
            <person name="Zhao L."/>
            <person name="Wei J.T."/>
            <person name="Ye R.Z."/>
            <person name="Que T.C."/>
            <person name="Du C.H."/>
            <person name="Zhou Y.H."/>
            <person name="Cheng J.X."/>
            <person name="Dai P.F."/>
            <person name="Guo W.B."/>
            <person name="Han X.H."/>
            <person name="Huang E.J."/>
            <person name="Li L.F."/>
            <person name="Wei W."/>
            <person name="Gao Y.C."/>
            <person name="Liu J.Z."/>
            <person name="Shao H.Z."/>
            <person name="Wang X."/>
            <person name="Wang C.C."/>
            <person name="Yang T.C."/>
            <person name="Huo Q.B."/>
            <person name="Li W."/>
            <person name="Chen H.Y."/>
            <person name="Chen S.E."/>
            <person name="Zhou L.G."/>
            <person name="Ni X.B."/>
            <person name="Tian J.H."/>
            <person name="Sheng Y."/>
            <person name="Liu T."/>
            <person name="Pan Y.S."/>
            <person name="Xia L.Y."/>
            <person name="Li J."/>
            <person name="Zhao F."/>
            <person name="Cao W.C."/>
        </authorList>
    </citation>
    <scope>NUCLEOTIDE SEQUENCE</scope>
    <source>
        <strain evidence="2">Rmic-2018</strain>
    </source>
</reference>
<evidence type="ECO:0000313" key="2">
    <source>
        <dbReference type="EMBL" id="KAH8035450.1"/>
    </source>
</evidence>
<dbReference type="Proteomes" id="UP000821866">
    <property type="component" value="Chromosome 11"/>
</dbReference>
<name>A0A9J6EM61_RHIMP</name>
<keyword evidence="1" id="KW-1133">Transmembrane helix</keyword>
<evidence type="ECO:0000256" key="1">
    <source>
        <dbReference type="SAM" id="Phobius"/>
    </source>
</evidence>
<keyword evidence="3" id="KW-1185">Reference proteome</keyword>
<protein>
    <submittedName>
        <fullName evidence="2">Uncharacterized protein</fullName>
    </submittedName>
</protein>
<reference evidence="2" key="2">
    <citation type="submission" date="2021-09" db="EMBL/GenBank/DDBJ databases">
        <authorList>
            <person name="Jia N."/>
            <person name="Wang J."/>
            <person name="Shi W."/>
            <person name="Du L."/>
            <person name="Sun Y."/>
            <person name="Zhan W."/>
            <person name="Jiang J."/>
            <person name="Wang Q."/>
            <person name="Zhang B."/>
            <person name="Ji P."/>
            <person name="Sakyi L.B."/>
            <person name="Cui X."/>
            <person name="Yuan T."/>
            <person name="Jiang B."/>
            <person name="Yang W."/>
            <person name="Lam T.T.-Y."/>
            <person name="Chang Q."/>
            <person name="Ding S."/>
            <person name="Wang X."/>
            <person name="Zhu J."/>
            <person name="Ruan X."/>
            <person name="Zhao L."/>
            <person name="Wei J."/>
            <person name="Que T."/>
            <person name="Du C."/>
            <person name="Cheng J."/>
            <person name="Dai P."/>
            <person name="Han X."/>
            <person name="Huang E."/>
            <person name="Gao Y."/>
            <person name="Liu J."/>
            <person name="Shao H."/>
            <person name="Ye R."/>
            <person name="Li L."/>
            <person name="Wei W."/>
            <person name="Wang X."/>
            <person name="Wang C."/>
            <person name="Huo Q."/>
            <person name="Li W."/>
            <person name="Guo W."/>
            <person name="Chen H."/>
            <person name="Chen S."/>
            <person name="Zhou L."/>
            <person name="Zhou L."/>
            <person name="Ni X."/>
            <person name="Tian J."/>
            <person name="Zhou Y."/>
            <person name="Sheng Y."/>
            <person name="Liu T."/>
            <person name="Pan Y."/>
            <person name="Xia L."/>
            <person name="Li J."/>
            <person name="Zhao F."/>
            <person name="Cao W."/>
        </authorList>
    </citation>
    <scope>NUCLEOTIDE SEQUENCE</scope>
    <source>
        <strain evidence="2">Rmic-2018</strain>
        <tissue evidence="2">Larvae</tissue>
    </source>
</reference>
<accession>A0A9J6EM61</accession>
<comment type="caution">
    <text evidence="2">The sequence shown here is derived from an EMBL/GenBank/DDBJ whole genome shotgun (WGS) entry which is preliminary data.</text>
</comment>
<feature type="transmembrane region" description="Helical" evidence="1">
    <location>
        <begin position="24"/>
        <end position="43"/>
    </location>
</feature>
<organism evidence="2 3">
    <name type="scientific">Rhipicephalus microplus</name>
    <name type="common">Cattle tick</name>
    <name type="synonym">Boophilus microplus</name>
    <dbReference type="NCBI Taxonomy" id="6941"/>
    <lineage>
        <taxon>Eukaryota</taxon>
        <taxon>Metazoa</taxon>
        <taxon>Ecdysozoa</taxon>
        <taxon>Arthropoda</taxon>
        <taxon>Chelicerata</taxon>
        <taxon>Arachnida</taxon>
        <taxon>Acari</taxon>
        <taxon>Parasitiformes</taxon>
        <taxon>Ixodida</taxon>
        <taxon>Ixodoidea</taxon>
        <taxon>Ixodidae</taxon>
        <taxon>Rhipicephalinae</taxon>
        <taxon>Rhipicephalus</taxon>
        <taxon>Boophilus</taxon>
    </lineage>
</organism>
<proteinExistence type="predicted"/>
<dbReference type="AlphaFoldDB" id="A0A9J6EM61"/>
<keyword evidence="1" id="KW-0812">Transmembrane</keyword>
<gene>
    <name evidence="2" type="ORF">HPB51_005638</name>
</gene>
<keyword evidence="1" id="KW-0472">Membrane</keyword>
<sequence>MAMPPDDATASSRSFRNMAHPDEVIAVTAVLAILFVVGIVCYMTTTTTTSVDEAPIAEMGVVHHALVTGSPVAKPRRLRMTLEALNSTTSPHKGPEFDNALLCGLTAPSRLPSGATEQGVVSWRLLPEPGVCDYFVIDIEPSVDGSYDESQYQFLLDQKPRAARFLFTLSSTLSFSSLRTQFGQLPFQNSAAQLRQSLGVRGFGLLDGDRGTSGSAVTEIAIRSTALLFAVRVACMWFAK</sequence>
<dbReference type="EMBL" id="JABSTU010000003">
    <property type="protein sequence ID" value="KAH8035450.1"/>
    <property type="molecule type" value="Genomic_DNA"/>
</dbReference>
<evidence type="ECO:0000313" key="3">
    <source>
        <dbReference type="Proteomes" id="UP000821866"/>
    </source>
</evidence>